<accession>A0A2G2WZZ1</accession>
<evidence type="ECO:0000313" key="2">
    <source>
        <dbReference type="Proteomes" id="UP000224567"/>
    </source>
</evidence>
<dbReference type="OrthoDB" id="274828at2759"/>
<sequence length="74" mass="8253">MKGGDMVQISEDYTLLDLVQVSLNSTHVVVGVLLRLRKELSFVKDMPVLIAIDQVTDQAMVCAFVQNFRTSLIV</sequence>
<name>A0A2G2WZZ1_CAPBA</name>
<dbReference type="AlphaFoldDB" id="A0A2G2WZZ1"/>
<dbReference type="Proteomes" id="UP000224567">
    <property type="component" value="Unassembled WGS sequence"/>
</dbReference>
<reference evidence="2" key="2">
    <citation type="journal article" date="2017" name="J. Anim. Genet.">
        <title>Multiple reference genome sequences of hot pepper reveal the massive evolution of plant disease resistance genes by retroduplication.</title>
        <authorList>
            <person name="Kim S."/>
            <person name="Park J."/>
            <person name="Yeom S.-I."/>
            <person name="Kim Y.-M."/>
            <person name="Seo E."/>
            <person name="Kim K.-T."/>
            <person name="Kim M.-S."/>
            <person name="Lee J.M."/>
            <person name="Cheong K."/>
            <person name="Shin H.-S."/>
            <person name="Kim S.-B."/>
            <person name="Han K."/>
            <person name="Lee J."/>
            <person name="Park M."/>
            <person name="Lee H.-A."/>
            <person name="Lee H.-Y."/>
            <person name="Lee Y."/>
            <person name="Oh S."/>
            <person name="Lee J.H."/>
            <person name="Choi E."/>
            <person name="Choi E."/>
            <person name="Lee S.E."/>
            <person name="Jeon J."/>
            <person name="Kim H."/>
            <person name="Choi G."/>
            <person name="Song H."/>
            <person name="Lee J."/>
            <person name="Lee S.-C."/>
            <person name="Kwon J.-K."/>
            <person name="Lee H.-Y."/>
            <person name="Koo N."/>
            <person name="Hong Y."/>
            <person name="Kim R.W."/>
            <person name="Kang W.-H."/>
            <person name="Huh J.H."/>
            <person name="Kang B.-C."/>
            <person name="Yang T.-J."/>
            <person name="Lee Y.-H."/>
            <person name="Bennetzen J.L."/>
            <person name="Choi D."/>
        </authorList>
    </citation>
    <scope>NUCLEOTIDE SEQUENCE [LARGE SCALE GENOMIC DNA]</scope>
    <source>
        <strain evidence="2">cv. PBC81</strain>
    </source>
</reference>
<protein>
    <submittedName>
        <fullName evidence="1">Uncharacterized protein</fullName>
    </submittedName>
</protein>
<organism evidence="1 2">
    <name type="scientific">Capsicum baccatum</name>
    <name type="common">Peruvian pepper</name>
    <dbReference type="NCBI Taxonomy" id="33114"/>
    <lineage>
        <taxon>Eukaryota</taxon>
        <taxon>Viridiplantae</taxon>
        <taxon>Streptophyta</taxon>
        <taxon>Embryophyta</taxon>
        <taxon>Tracheophyta</taxon>
        <taxon>Spermatophyta</taxon>
        <taxon>Magnoliopsida</taxon>
        <taxon>eudicotyledons</taxon>
        <taxon>Gunneridae</taxon>
        <taxon>Pentapetalae</taxon>
        <taxon>asterids</taxon>
        <taxon>lamiids</taxon>
        <taxon>Solanales</taxon>
        <taxon>Solanaceae</taxon>
        <taxon>Solanoideae</taxon>
        <taxon>Capsiceae</taxon>
        <taxon>Capsicum</taxon>
    </lineage>
</organism>
<evidence type="ECO:0000313" key="1">
    <source>
        <dbReference type="EMBL" id="PHT50783.1"/>
    </source>
</evidence>
<comment type="caution">
    <text evidence="1">The sequence shown here is derived from an EMBL/GenBank/DDBJ whole genome shotgun (WGS) entry which is preliminary data.</text>
</comment>
<dbReference type="EMBL" id="MLFT02000004">
    <property type="protein sequence ID" value="PHT50783.1"/>
    <property type="molecule type" value="Genomic_DNA"/>
</dbReference>
<reference evidence="1 2" key="1">
    <citation type="journal article" date="2017" name="Genome Biol.">
        <title>New reference genome sequences of hot pepper reveal the massive evolution of plant disease-resistance genes by retroduplication.</title>
        <authorList>
            <person name="Kim S."/>
            <person name="Park J."/>
            <person name="Yeom S.I."/>
            <person name="Kim Y.M."/>
            <person name="Seo E."/>
            <person name="Kim K.T."/>
            <person name="Kim M.S."/>
            <person name="Lee J.M."/>
            <person name="Cheong K."/>
            <person name="Shin H.S."/>
            <person name="Kim S.B."/>
            <person name="Han K."/>
            <person name="Lee J."/>
            <person name="Park M."/>
            <person name="Lee H.A."/>
            <person name="Lee H.Y."/>
            <person name="Lee Y."/>
            <person name="Oh S."/>
            <person name="Lee J.H."/>
            <person name="Choi E."/>
            <person name="Choi E."/>
            <person name="Lee S.E."/>
            <person name="Jeon J."/>
            <person name="Kim H."/>
            <person name="Choi G."/>
            <person name="Song H."/>
            <person name="Lee J."/>
            <person name="Lee S.C."/>
            <person name="Kwon J.K."/>
            <person name="Lee H.Y."/>
            <person name="Koo N."/>
            <person name="Hong Y."/>
            <person name="Kim R.W."/>
            <person name="Kang W.H."/>
            <person name="Huh J.H."/>
            <person name="Kang B.C."/>
            <person name="Yang T.J."/>
            <person name="Lee Y.H."/>
            <person name="Bennetzen J.L."/>
            <person name="Choi D."/>
        </authorList>
    </citation>
    <scope>NUCLEOTIDE SEQUENCE [LARGE SCALE GENOMIC DNA]</scope>
    <source>
        <strain evidence="2">cv. PBC81</strain>
    </source>
</reference>
<dbReference type="STRING" id="33114.A0A2G2WZZ1"/>
<proteinExistence type="predicted"/>
<gene>
    <name evidence="1" type="ORF">CQW23_10530</name>
</gene>
<keyword evidence="2" id="KW-1185">Reference proteome</keyword>